<dbReference type="Proteomes" id="UP000247973">
    <property type="component" value="Unassembled WGS sequence"/>
</dbReference>
<sequence>MDEKVAIKSSICKHQGQNIAKWREILGLTQEQLAERMKLTQNRISILENKETIAESTLRDIAEALGITVDLLKAYDHNSNICNYITYVTNNNTNNVSDVKEGGTGVVNSQIHPIEKIAELYERMLADKNDYIKKLETRLDSFEEKFLSKM</sequence>
<evidence type="ECO:0000313" key="3">
    <source>
        <dbReference type="EMBL" id="PXV64439.1"/>
    </source>
</evidence>
<dbReference type="SUPFAM" id="SSF47413">
    <property type="entry name" value="lambda repressor-like DNA-binding domains"/>
    <property type="match status" value="1"/>
</dbReference>
<dbReference type="SMART" id="SM00530">
    <property type="entry name" value="HTH_XRE"/>
    <property type="match status" value="1"/>
</dbReference>
<dbReference type="InterPro" id="IPR001387">
    <property type="entry name" value="Cro/C1-type_HTH"/>
</dbReference>
<dbReference type="InterPro" id="IPR010982">
    <property type="entry name" value="Lambda_DNA-bd_dom_sf"/>
</dbReference>
<comment type="caution">
    <text evidence="3">The sequence shown here is derived from an EMBL/GenBank/DDBJ whole genome shotgun (WGS) entry which is preliminary data.</text>
</comment>
<keyword evidence="4" id="KW-1185">Reference proteome</keyword>
<protein>
    <submittedName>
        <fullName evidence="3">Helix-turn-helix protein</fullName>
    </submittedName>
</protein>
<accession>A0A2V3PPL2</accession>
<proteinExistence type="predicted"/>
<reference evidence="3 4" key="1">
    <citation type="submission" date="2018-03" db="EMBL/GenBank/DDBJ databases">
        <title>Genomic Encyclopedia of Archaeal and Bacterial Type Strains, Phase II (KMG-II): from individual species to whole genera.</title>
        <authorList>
            <person name="Goeker M."/>
        </authorList>
    </citation>
    <scope>NUCLEOTIDE SEQUENCE [LARGE SCALE GENOMIC DNA]</scope>
    <source>
        <strain evidence="3 4">DSM 100214</strain>
    </source>
</reference>
<dbReference type="Gene3D" id="1.10.260.40">
    <property type="entry name" value="lambda repressor-like DNA-binding domains"/>
    <property type="match status" value="1"/>
</dbReference>
<keyword evidence="1" id="KW-0175">Coiled coil</keyword>
<dbReference type="Pfam" id="PF01381">
    <property type="entry name" value="HTH_3"/>
    <property type="match status" value="1"/>
</dbReference>
<dbReference type="CDD" id="cd00093">
    <property type="entry name" value="HTH_XRE"/>
    <property type="match status" value="1"/>
</dbReference>
<dbReference type="RefSeq" id="WP_110310556.1">
    <property type="nucleotide sequence ID" value="NZ_QICL01000010.1"/>
</dbReference>
<gene>
    <name evidence="3" type="ORF">CLV62_11083</name>
</gene>
<dbReference type="AlphaFoldDB" id="A0A2V3PPL2"/>
<feature type="coiled-coil region" evidence="1">
    <location>
        <begin position="118"/>
        <end position="145"/>
    </location>
</feature>
<dbReference type="GO" id="GO:0003677">
    <property type="term" value="F:DNA binding"/>
    <property type="evidence" value="ECO:0007669"/>
    <property type="project" value="InterPro"/>
</dbReference>
<organism evidence="3 4">
    <name type="scientific">Dysgonomonas alginatilytica</name>
    <dbReference type="NCBI Taxonomy" id="1605892"/>
    <lineage>
        <taxon>Bacteria</taxon>
        <taxon>Pseudomonadati</taxon>
        <taxon>Bacteroidota</taxon>
        <taxon>Bacteroidia</taxon>
        <taxon>Bacteroidales</taxon>
        <taxon>Dysgonomonadaceae</taxon>
        <taxon>Dysgonomonas</taxon>
    </lineage>
</organism>
<feature type="domain" description="HTH cro/C1-type" evidence="2">
    <location>
        <begin position="19"/>
        <end position="72"/>
    </location>
</feature>
<evidence type="ECO:0000256" key="1">
    <source>
        <dbReference type="SAM" id="Coils"/>
    </source>
</evidence>
<evidence type="ECO:0000259" key="2">
    <source>
        <dbReference type="PROSITE" id="PS50943"/>
    </source>
</evidence>
<dbReference type="OrthoDB" id="999653at2"/>
<dbReference type="PROSITE" id="PS50943">
    <property type="entry name" value="HTH_CROC1"/>
    <property type="match status" value="1"/>
</dbReference>
<name>A0A2V3PPL2_9BACT</name>
<dbReference type="EMBL" id="QICL01000010">
    <property type="protein sequence ID" value="PXV64439.1"/>
    <property type="molecule type" value="Genomic_DNA"/>
</dbReference>
<evidence type="ECO:0000313" key="4">
    <source>
        <dbReference type="Proteomes" id="UP000247973"/>
    </source>
</evidence>